<evidence type="ECO:0000256" key="1">
    <source>
        <dbReference type="ARBA" id="ARBA00022676"/>
    </source>
</evidence>
<evidence type="ECO:0000256" key="3">
    <source>
        <dbReference type="SAM" id="MobiDB-lite"/>
    </source>
</evidence>
<evidence type="ECO:0000259" key="4">
    <source>
        <dbReference type="Pfam" id="PF13439"/>
    </source>
</evidence>
<dbReference type="PANTHER" id="PTHR45947:SF3">
    <property type="entry name" value="SULFOQUINOVOSYL TRANSFERASE SQD2"/>
    <property type="match status" value="1"/>
</dbReference>
<gene>
    <name evidence="5" type="ORF">GCM10010347_48710</name>
</gene>
<keyword evidence="6" id="KW-1185">Reference proteome</keyword>
<organism evidence="5 6">
    <name type="scientific">Streptomyces cirratus</name>
    <dbReference type="NCBI Taxonomy" id="68187"/>
    <lineage>
        <taxon>Bacteria</taxon>
        <taxon>Bacillati</taxon>
        <taxon>Actinomycetota</taxon>
        <taxon>Actinomycetes</taxon>
        <taxon>Kitasatosporales</taxon>
        <taxon>Streptomycetaceae</taxon>
        <taxon>Streptomyces</taxon>
    </lineage>
</organism>
<protein>
    <submittedName>
        <fullName evidence="5">Glycosyl transferase family 1</fullName>
    </submittedName>
</protein>
<dbReference type="InterPro" id="IPR050194">
    <property type="entry name" value="Glycosyltransferase_grp1"/>
</dbReference>
<feature type="region of interest" description="Disordered" evidence="3">
    <location>
        <begin position="1"/>
        <end position="20"/>
    </location>
</feature>
<comment type="caution">
    <text evidence="5">The sequence shown here is derived from an EMBL/GenBank/DDBJ whole genome shotgun (WGS) entry which is preliminary data.</text>
</comment>
<keyword evidence="2 5" id="KW-0808">Transferase</keyword>
<proteinExistence type="predicted"/>
<reference evidence="6" key="1">
    <citation type="journal article" date="2019" name="Int. J. Syst. Evol. Microbiol.">
        <title>The Global Catalogue of Microorganisms (GCM) 10K type strain sequencing project: providing services to taxonomists for standard genome sequencing and annotation.</title>
        <authorList>
            <consortium name="The Broad Institute Genomics Platform"/>
            <consortium name="The Broad Institute Genome Sequencing Center for Infectious Disease"/>
            <person name="Wu L."/>
            <person name="Ma J."/>
        </authorList>
    </citation>
    <scope>NUCLEOTIDE SEQUENCE [LARGE SCALE GENOMIC DNA]</scope>
    <source>
        <strain evidence="6">JCM 4738</strain>
    </source>
</reference>
<dbReference type="Pfam" id="PF13439">
    <property type="entry name" value="Glyco_transf_4"/>
    <property type="match status" value="1"/>
</dbReference>
<accession>A0ABQ3F2D1</accession>
<dbReference type="SUPFAM" id="SSF53756">
    <property type="entry name" value="UDP-Glycosyltransferase/glycogen phosphorylase"/>
    <property type="match status" value="1"/>
</dbReference>
<dbReference type="Proteomes" id="UP000642673">
    <property type="component" value="Unassembled WGS sequence"/>
</dbReference>
<dbReference type="InterPro" id="IPR028098">
    <property type="entry name" value="Glyco_trans_4-like_N"/>
</dbReference>
<feature type="domain" description="Glycosyltransferase subfamily 4-like N-terminal" evidence="4">
    <location>
        <begin position="33"/>
        <end position="191"/>
    </location>
</feature>
<sequence length="423" mass="44580">MPTHRPTAQPPHSSHHPNAGSFTVLHLVQPVDGGVARVVTDLVRAQSAAGLRVVVGCPDGGQLGEAAGEAGADVHSWHAGRSPGPALPAEVLGALRLVRRVRPDLLHAHSAKAGLAGRLAVRGSVPTVFQPHAWSFDAVGGATAALALRWERFGARWADRVLCVSESERRAGEAEGVTARWSVIRNGVDLSHFRPGRDDRGEDRAGARAALPLPDAFRDGGPLAVCVGRLCTQKGQDILLRAWPEVLGTVPDARLALVGDGPDGEALRHSAPPGVHFAGAAADIRPWLRAADIVVLPSRWEGMALAPLEAMACGRPVLVSDVSGARESLPPGQGRLCLVPPEDPTALAKALGRLLAEPRLLTELGEQARQHARTEFDVRRTTDAVTGLYHELLGRPAPSARRGRPPGSAGGTPKPSNMERISR</sequence>
<evidence type="ECO:0000256" key="2">
    <source>
        <dbReference type="ARBA" id="ARBA00022679"/>
    </source>
</evidence>
<dbReference type="GO" id="GO:0016740">
    <property type="term" value="F:transferase activity"/>
    <property type="evidence" value="ECO:0007669"/>
    <property type="project" value="UniProtKB-KW"/>
</dbReference>
<dbReference type="EMBL" id="BMVP01000011">
    <property type="protein sequence ID" value="GHB72650.1"/>
    <property type="molecule type" value="Genomic_DNA"/>
</dbReference>
<evidence type="ECO:0000313" key="6">
    <source>
        <dbReference type="Proteomes" id="UP000642673"/>
    </source>
</evidence>
<keyword evidence="1" id="KW-0328">Glycosyltransferase</keyword>
<feature type="region of interest" description="Disordered" evidence="3">
    <location>
        <begin position="393"/>
        <end position="423"/>
    </location>
</feature>
<dbReference type="PANTHER" id="PTHR45947">
    <property type="entry name" value="SULFOQUINOVOSYL TRANSFERASE SQD2"/>
    <property type="match status" value="1"/>
</dbReference>
<dbReference type="Gene3D" id="3.40.50.2000">
    <property type="entry name" value="Glycogen Phosphorylase B"/>
    <property type="match status" value="2"/>
</dbReference>
<evidence type="ECO:0000313" key="5">
    <source>
        <dbReference type="EMBL" id="GHB72650.1"/>
    </source>
</evidence>
<dbReference type="Pfam" id="PF13692">
    <property type="entry name" value="Glyco_trans_1_4"/>
    <property type="match status" value="1"/>
</dbReference>
<name>A0ABQ3F2D1_9ACTN</name>